<reference evidence="8" key="1">
    <citation type="journal article" date="2023" name="Mol. Phylogenet. Evol.">
        <title>Genome-scale phylogeny and comparative genomics of the fungal order Sordariales.</title>
        <authorList>
            <person name="Hensen N."/>
            <person name="Bonometti L."/>
            <person name="Westerberg I."/>
            <person name="Brannstrom I.O."/>
            <person name="Guillou S."/>
            <person name="Cros-Aarteil S."/>
            <person name="Calhoun S."/>
            <person name="Haridas S."/>
            <person name="Kuo A."/>
            <person name="Mondo S."/>
            <person name="Pangilinan J."/>
            <person name="Riley R."/>
            <person name="LaButti K."/>
            <person name="Andreopoulos B."/>
            <person name="Lipzen A."/>
            <person name="Chen C."/>
            <person name="Yan M."/>
            <person name="Daum C."/>
            <person name="Ng V."/>
            <person name="Clum A."/>
            <person name="Steindorff A."/>
            <person name="Ohm R.A."/>
            <person name="Martin F."/>
            <person name="Silar P."/>
            <person name="Natvig D.O."/>
            <person name="Lalanne C."/>
            <person name="Gautier V."/>
            <person name="Ament-Velasquez S.L."/>
            <person name="Kruys A."/>
            <person name="Hutchinson M.I."/>
            <person name="Powell A.J."/>
            <person name="Barry K."/>
            <person name="Miller A.N."/>
            <person name="Grigoriev I.V."/>
            <person name="Debuchy R."/>
            <person name="Gladieux P."/>
            <person name="Hiltunen Thoren M."/>
            <person name="Johannesson H."/>
        </authorList>
    </citation>
    <scope>NUCLEOTIDE SEQUENCE</scope>
    <source>
        <strain evidence="8">PSN324</strain>
    </source>
</reference>
<feature type="compositionally biased region" description="Basic and acidic residues" evidence="7">
    <location>
        <begin position="17"/>
        <end position="42"/>
    </location>
</feature>
<keyword evidence="4 6" id="KW-0175">Coiled coil</keyword>
<proteinExistence type="inferred from homology"/>
<dbReference type="GO" id="GO:0005730">
    <property type="term" value="C:nucleolus"/>
    <property type="evidence" value="ECO:0007669"/>
    <property type="project" value="UniProtKB-SubCell"/>
</dbReference>
<gene>
    <name evidence="8" type="ORF">QBC42DRAFT_271781</name>
</gene>
<comment type="caution">
    <text evidence="8">The sequence shown here is derived from an EMBL/GenBank/DDBJ whole genome shotgun (WGS) entry which is preliminary data.</text>
</comment>
<feature type="region of interest" description="Disordered" evidence="7">
    <location>
        <begin position="1"/>
        <end position="140"/>
    </location>
</feature>
<feature type="compositionally biased region" description="Acidic residues" evidence="7">
    <location>
        <begin position="105"/>
        <end position="132"/>
    </location>
</feature>
<accession>A0AAV9HJD9</accession>
<feature type="compositionally biased region" description="Acidic residues" evidence="7">
    <location>
        <begin position="78"/>
        <end position="93"/>
    </location>
</feature>
<evidence type="ECO:0000256" key="6">
    <source>
        <dbReference type="SAM" id="Coils"/>
    </source>
</evidence>
<evidence type="ECO:0000256" key="7">
    <source>
        <dbReference type="SAM" id="MobiDB-lite"/>
    </source>
</evidence>
<reference evidence="8" key="2">
    <citation type="submission" date="2023-06" db="EMBL/GenBank/DDBJ databases">
        <authorList>
            <consortium name="Lawrence Berkeley National Laboratory"/>
            <person name="Mondo S.J."/>
            <person name="Hensen N."/>
            <person name="Bonometti L."/>
            <person name="Westerberg I."/>
            <person name="Brannstrom I.O."/>
            <person name="Guillou S."/>
            <person name="Cros-Aarteil S."/>
            <person name="Calhoun S."/>
            <person name="Haridas S."/>
            <person name="Kuo A."/>
            <person name="Pangilinan J."/>
            <person name="Riley R."/>
            <person name="Labutti K."/>
            <person name="Andreopoulos B."/>
            <person name="Lipzen A."/>
            <person name="Chen C."/>
            <person name="Yanf M."/>
            <person name="Daum C."/>
            <person name="Ng V."/>
            <person name="Clum A."/>
            <person name="Steindorff A."/>
            <person name="Ohm R."/>
            <person name="Martin F."/>
            <person name="Silar P."/>
            <person name="Natvig D."/>
            <person name="Lalanne C."/>
            <person name="Gautier V."/>
            <person name="Ament-Velasquez S.L."/>
            <person name="Kruys A."/>
            <person name="Hutchinson M.I."/>
            <person name="Powell A.J."/>
            <person name="Barry K."/>
            <person name="Miller A.N."/>
            <person name="Grigoriev I.V."/>
            <person name="Debuchy R."/>
            <person name="Gladieux P."/>
            <person name="Thoren M.H."/>
            <person name="Johannesson H."/>
        </authorList>
    </citation>
    <scope>NUCLEOTIDE SEQUENCE</scope>
    <source>
        <strain evidence="8">PSN324</strain>
    </source>
</reference>
<evidence type="ECO:0000256" key="4">
    <source>
        <dbReference type="ARBA" id="ARBA00023054"/>
    </source>
</evidence>
<dbReference type="EMBL" id="MU865006">
    <property type="protein sequence ID" value="KAK4460692.1"/>
    <property type="molecule type" value="Genomic_DNA"/>
</dbReference>
<keyword evidence="9" id="KW-1185">Reference proteome</keyword>
<organism evidence="8 9">
    <name type="scientific">Cladorrhinum samala</name>
    <dbReference type="NCBI Taxonomy" id="585594"/>
    <lineage>
        <taxon>Eukaryota</taxon>
        <taxon>Fungi</taxon>
        <taxon>Dikarya</taxon>
        <taxon>Ascomycota</taxon>
        <taxon>Pezizomycotina</taxon>
        <taxon>Sordariomycetes</taxon>
        <taxon>Sordariomycetidae</taxon>
        <taxon>Sordariales</taxon>
        <taxon>Podosporaceae</taxon>
        <taxon>Cladorrhinum</taxon>
    </lineage>
</organism>
<evidence type="ECO:0000256" key="5">
    <source>
        <dbReference type="ARBA" id="ARBA00023242"/>
    </source>
</evidence>
<evidence type="ECO:0000313" key="8">
    <source>
        <dbReference type="EMBL" id="KAK4460692.1"/>
    </source>
</evidence>
<comment type="subcellular location">
    <subcellularLocation>
        <location evidence="1">Nucleus</location>
        <location evidence="1">Nucleolus</location>
    </subcellularLocation>
</comment>
<dbReference type="GO" id="GO:0030687">
    <property type="term" value="C:preribosome, large subunit precursor"/>
    <property type="evidence" value="ECO:0007669"/>
    <property type="project" value="TreeGrafter"/>
</dbReference>
<dbReference type="GO" id="GO:0034399">
    <property type="term" value="C:nuclear periphery"/>
    <property type="evidence" value="ECO:0007669"/>
    <property type="project" value="TreeGrafter"/>
</dbReference>
<comment type="similarity">
    <text evidence="2">Belongs to the EBP2 family.</text>
</comment>
<dbReference type="AlphaFoldDB" id="A0AAV9HJD9"/>
<evidence type="ECO:0000256" key="3">
    <source>
        <dbReference type="ARBA" id="ARBA00022517"/>
    </source>
</evidence>
<evidence type="ECO:0000313" key="9">
    <source>
        <dbReference type="Proteomes" id="UP001321749"/>
    </source>
</evidence>
<dbReference type="GO" id="GO:0042273">
    <property type="term" value="P:ribosomal large subunit biogenesis"/>
    <property type="evidence" value="ECO:0007669"/>
    <property type="project" value="TreeGrafter"/>
</dbReference>
<evidence type="ECO:0000256" key="1">
    <source>
        <dbReference type="ARBA" id="ARBA00004604"/>
    </source>
</evidence>
<feature type="region of interest" description="Disordered" evidence="7">
    <location>
        <begin position="250"/>
        <end position="418"/>
    </location>
</feature>
<dbReference type="PANTHER" id="PTHR13028:SF0">
    <property type="entry name" value="RRNA-PROCESSING PROTEIN EBP2-RELATED"/>
    <property type="match status" value="1"/>
</dbReference>
<dbReference type="PANTHER" id="PTHR13028">
    <property type="entry name" value="RRNA PROCESSING PROTEIN EBNA1-BINDING PROTEIN-RELATED"/>
    <property type="match status" value="1"/>
</dbReference>
<name>A0AAV9HJD9_9PEZI</name>
<protein>
    <submittedName>
        <fullName evidence="8">rRNA-processing protein EBP2</fullName>
    </submittedName>
</protein>
<evidence type="ECO:0000256" key="2">
    <source>
        <dbReference type="ARBA" id="ARBA00007336"/>
    </source>
</evidence>
<feature type="coiled-coil region" evidence="6">
    <location>
        <begin position="189"/>
        <end position="216"/>
    </location>
</feature>
<dbReference type="InterPro" id="IPR008610">
    <property type="entry name" value="Ebp2"/>
</dbReference>
<sequence>MAKKGAKLAAAPAKKNTLTEKKAKSSDSKRKSNEPVVEKIIEDEKEEEWEDEEEDEDSEEDSDGEEEGGIDFSRIDDINDSDSDSEIEDEGEADDSKLDGAGSNSDDEDDDDEEEDIDVDDLSLSDLDEESKEELKASTRVRQTINNKDALLASLKRIALPTDPKTVPFKFHQSVVSSKPTESGIESVEDELQRELAFLNQSLEAARQARTLLRKEGVPFSRPTDYFAETLRSDETMEKVKAKMIEEATAKKASAEARKQRDLKKFGKQVQIQKQQERAKEKRETLEKINLLKRKRSEGGASALGAREAEDLFDVAVDNELGSSSFKNNKGKKRSAGDAHGPANPKRQKKDQKYGFGGKKRFSKSNDANSSGDVSSFSAKRMKKGGGAGDGKKFSQSKGPGAKARPGKDRRKAAAGRR</sequence>
<feature type="compositionally biased region" description="Basic and acidic residues" evidence="7">
    <location>
        <begin position="275"/>
        <end position="287"/>
    </location>
</feature>
<feature type="compositionally biased region" description="Basic and acidic residues" evidence="7">
    <location>
        <begin position="250"/>
        <end position="265"/>
    </location>
</feature>
<feature type="compositionally biased region" description="Basic residues" evidence="7">
    <location>
        <begin position="408"/>
        <end position="418"/>
    </location>
</feature>
<keyword evidence="5" id="KW-0539">Nucleus</keyword>
<feature type="compositionally biased region" description="Polar residues" evidence="7">
    <location>
        <begin position="365"/>
        <end position="378"/>
    </location>
</feature>
<dbReference type="GO" id="GO:0006364">
    <property type="term" value="P:rRNA processing"/>
    <property type="evidence" value="ECO:0007669"/>
    <property type="project" value="TreeGrafter"/>
</dbReference>
<keyword evidence="3" id="KW-0690">Ribosome biogenesis</keyword>
<dbReference type="Pfam" id="PF05890">
    <property type="entry name" value="Ebp2"/>
    <property type="match status" value="1"/>
</dbReference>
<feature type="compositionally biased region" description="Acidic residues" evidence="7">
    <location>
        <begin position="43"/>
        <end position="69"/>
    </location>
</feature>
<dbReference type="Proteomes" id="UP001321749">
    <property type="component" value="Unassembled WGS sequence"/>
</dbReference>